<dbReference type="RefSeq" id="WP_200659327.1">
    <property type="nucleotide sequence ID" value="NZ_CAJNBH010000008.1"/>
</dbReference>
<comment type="caution">
    <text evidence="1">The sequence shown here is derived from an EMBL/GenBank/DDBJ whole genome shotgun (WGS) entry which is preliminary data.</text>
</comment>
<dbReference type="Pfam" id="PF18143">
    <property type="entry name" value="HAD_SAK_2"/>
    <property type="match status" value="1"/>
</dbReference>
<proteinExistence type="predicted"/>
<dbReference type="EMBL" id="CAJNBH010000008">
    <property type="protein sequence ID" value="CAE6754146.1"/>
    <property type="molecule type" value="Genomic_DNA"/>
</dbReference>
<evidence type="ECO:0000313" key="1">
    <source>
        <dbReference type="EMBL" id="CAE6754146.1"/>
    </source>
</evidence>
<evidence type="ECO:0000313" key="2">
    <source>
        <dbReference type="Proteomes" id="UP000673821"/>
    </source>
</evidence>
<protein>
    <submittedName>
        <fullName evidence="1">Uncharacterized protein</fullName>
    </submittedName>
</protein>
<reference evidence="1 2" key="1">
    <citation type="submission" date="2021-02" db="EMBL/GenBank/DDBJ databases">
        <authorList>
            <person name="Vanwijnsberghe S."/>
        </authorList>
    </citation>
    <scope>NUCLEOTIDE SEQUENCE [LARGE SCALE GENOMIC DNA]</scope>
    <source>
        <strain evidence="1 2">R-69776</strain>
    </source>
</reference>
<gene>
    <name evidence="1" type="ORF">R69776_03065</name>
</gene>
<organism evidence="1 2">
    <name type="scientific">Paraburkholderia nemoris</name>
    <dbReference type="NCBI Taxonomy" id="2793076"/>
    <lineage>
        <taxon>Bacteria</taxon>
        <taxon>Pseudomonadati</taxon>
        <taxon>Pseudomonadota</taxon>
        <taxon>Betaproteobacteria</taxon>
        <taxon>Burkholderiales</taxon>
        <taxon>Burkholderiaceae</taxon>
        <taxon>Paraburkholderia</taxon>
    </lineage>
</organism>
<dbReference type="Proteomes" id="UP000673821">
    <property type="component" value="Unassembled WGS sequence"/>
</dbReference>
<accession>A0ABM8RI54</accession>
<name>A0ABM8RI54_9BURK</name>
<sequence length="193" mass="21870">MEHSNLPLDQTAPTLFVDYDGTLHSGHALLDTDDQVTLDSGRAPFEYAPLLVEMLEPYPAVQIVLTTSWLQTLSTEKVISYLPPDLARRVVDTTRDRKARFSYMQNGSGRTDVITSYAYGKRLKNWLAIDDSVYGSYHFGREPGELVWNFVLLDSMRGINDEGAQQRIREWLVDVHKNSSSQLRSKSLTGRST</sequence>
<keyword evidence="2" id="KW-1185">Reference proteome</keyword>